<protein>
    <submittedName>
        <fullName evidence="7">C-type cytochrome biogenesis protein CcmI</fullName>
    </submittedName>
</protein>
<keyword evidence="4" id="KW-0802">TPR repeat</keyword>
<organism evidence="7 8">
    <name type="scientific">Microvirga thermotolerans</name>
    <dbReference type="NCBI Taxonomy" id="2651334"/>
    <lineage>
        <taxon>Bacteria</taxon>
        <taxon>Pseudomonadati</taxon>
        <taxon>Pseudomonadota</taxon>
        <taxon>Alphaproteobacteria</taxon>
        <taxon>Hyphomicrobiales</taxon>
        <taxon>Methylobacteriaceae</taxon>
        <taxon>Microvirga</taxon>
    </lineage>
</organism>
<dbReference type="NCBIfam" id="TIGR03142">
    <property type="entry name" value="cytochro_ccmI"/>
    <property type="match status" value="1"/>
</dbReference>
<dbReference type="Pfam" id="PF23914">
    <property type="entry name" value="TPR_CcmH_CycH"/>
    <property type="match status" value="1"/>
</dbReference>
<dbReference type="SUPFAM" id="SSF48452">
    <property type="entry name" value="TPR-like"/>
    <property type="match status" value="1"/>
</dbReference>
<evidence type="ECO:0000256" key="5">
    <source>
        <dbReference type="SAM" id="SignalP"/>
    </source>
</evidence>
<feature type="domain" description="Cytochrome c-type biogenesis protein H TPR" evidence="6">
    <location>
        <begin position="147"/>
        <end position="262"/>
    </location>
</feature>
<dbReference type="InterPro" id="IPR051263">
    <property type="entry name" value="C-type_cytochrome_biogenesis"/>
</dbReference>
<evidence type="ECO:0000256" key="1">
    <source>
        <dbReference type="ARBA" id="ARBA00004196"/>
    </source>
</evidence>
<name>A0A5P9K0K0_9HYPH</name>
<dbReference type="GO" id="GO:0017004">
    <property type="term" value="P:cytochrome complex assembly"/>
    <property type="evidence" value="ECO:0007669"/>
    <property type="project" value="UniProtKB-KW"/>
</dbReference>
<dbReference type="AlphaFoldDB" id="A0A5P9K0K0"/>
<dbReference type="Gene3D" id="1.25.40.10">
    <property type="entry name" value="Tetratricopeptide repeat domain"/>
    <property type="match status" value="1"/>
</dbReference>
<evidence type="ECO:0000313" key="8">
    <source>
        <dbReference type="Proteomes" id="UP000325614"/>
    </source>
</evidence>
<proteinExistence type="predicted"/>
<evidence type="ECO:0000256" key="4">
    <source>
        <dbReference type="ARBA" id="ARBA00022803"/>
    </source>
</evidence>
<dbReference type="PANTHER" id="PTHR47870:SF1">
    <property type="entry name" value="CYTOCHROME C-TYPE BIOGENESIS PROTEIN CCMH"/>
    <property type="match status" value="1"/>
</dbReference>
<keyword evidence="2" id="KW-0677">Repeat</keyword>
<feature type="signal peptide" evidence="5">
    <location>
        <begin position="1"/>
        <end position="26"/>
    </location>
</feature>
<evidence type="ECO:0000256" key="2">
    <source>
        <dbReference type="ARBA" id="ARBA00022737"/>
    </source>
</evidence>
<dbReference type="InterPro" id="IPR019734">
    <property type="entry name" value="TPR_rpt"/>
</dbReference>
<dbReference type="Proteomes" id="UP000325614">
    <property type="component" value="Chromosome"/>
</dbReference>
<keyword evidence="5" id="KW-0732">Signal</keyword>
<reference evidence="7 8" key="1">
    <citation type="submission" date="2019-10" db="EMBL/GenBank/DDBJ databases">
        <title>Isolation, Identification of Microvirga thermotolerans HR1, a novel thermophilic bacterium and Comparative Genomics of the genus Microvirga.</title>
        <authorList>
            <person name="Li J."/>
            <person name="Zhang W."/>
            <person name="Lin M."/>
            <person name="Wang J."/>
        </authorList>
    </citation>
    <scope>NUCLEOTIDE SEQUENCE [LARGE SCALE GENOMIC DNA]</scope>
    <source>
        <strain evidence="7 8">HR1</strain>
    </source>
</reference>
<keyword evidence="3" id="KW-0201">Cytochrome c-type biogenesis</keyword>
<dbReference type="PANTHER" id="PTHR47870">
    <property type="entry name" value="CYTOCHROME C-TYPE BIOGENESIS PROTEIN CCMH"/>
    <property type="match status" value="1"/>
</dbReference>
<dbReference type="KEGG" id="mico:GDR74_13020"/>
<dbReference type="GO" id="GO:0030313">
    <property type="term" value="C:cell envelope"/>
    <property type="evidence" value="ECO:0007669"/>
    <property type="project" value="UniProtKB-SubCell"/>
</dbReference>
<dbReference type="InterPro" id="IPR017560">
    <property type="entry name" value="Cyt_c_biogenesis_CcmI"/>
</dbReference>
<evidence type="ECO:0000313" key="7">
    <source>
        <dbReference type="EMBL" id="QFU17065.1"/>
    </source>
</evidence>
<evidence type="ECO:0000259" key="6">
    <source>
        <dbReference type="Pfam" id="PF23914"/>
    </source>
</evidence>
<evidence type="ECO:0000256" key="3">
    <source>
        <dbReference type="ARBA" id="ARBA00022748"/>
    </source>
</evidence>
<keyword evidence="8" id="KW-1185">Reference proteome</keyword>
<dbReference type="SMART" id="SM00028">
    <property type="entry name" value="TPR"/>
    <property type="match status" value="3"/>
</dbReference>
<comment type="subcellular location">
    <subcellularLocation>
        <location evidence="1">Cell envelope</location>
    </subcellularLocation>
</comment>
<feature type="chain" id="PRO_5024938620" evidence="5">
    <location>
        <begin position="27"/>
        <end position="366"/>
    </location>
</feature>
<gene>
    <name evidence="7" type="primary">ccmI</name>
    <name evidence="7" type="ORF">GDR74_13020</name>
</gene>
<dbReference type="GO" id="GO:0005886">
    <property type="term" value="C:plasma membrane"/>
    <property type="evidence" value="ECO:0007669"/>
    <property type="project" value="TreeGrafter"/>
</dbReference>
<sequence>MMIWVILMAMTAAAVMAVLWPLSRAAAVAGQADPDTQFYRDQIAEIERDRDRGMLLPEEAEAAKAEAARRLLRASGARKSGALAMGEPALRRRRAASTLALSVLPIVALAVYGAYGSPHLLSEPPGAQLRRDADKLDLGTAVAQIEAHLARQPQDGRGWEVLAPVYLRMGRSEEAVRAYESALRYLGRDAGRLANYGEALVIARDGMVTAEAQAAFQEALSLDPSSAKARLYLARAAEQDGQPEKAKAAYRDILSSSPPDAPWRGFVQEQIARIDGNQGAAAEAVRKGPDADAIAGMVQGLASRLEAQGGTPEEWTRLVRSYAVLGQRDKAAAAARRAREALAQDRAGLETIDALAQELKLTDSAP</sequence>
<dbReference type="EMBL" id="CP045423">
    <property type="protein sequence ID" value="QFU17065.1"/>
    <property type="molecule type" value="Genomic_DNA"/>
</dbReference>
<dbReference type="InterPro" id="IPR056413">
    <property type="entry name" value="TPR_CcmH_CycH"/>
</dbReference>
<accession>A0A5P9K0K0</accession>
<dbReference type="RefSeq" id="WP_152586701.1">
    <property type="nucleotide sequence ID" value="NZ_CP045423.1"/>
</dbReference>
<dbReference type="InterPro" id="IPR011990">
    <property type="entry name" value="TPR-like_helical_dom_sf"/>
</dbReference>